<keyword evidence="2" id="KW-1185">Reference proteome</keyword>
<name>A0AAV8YIH0_9CUCU</name>
<protein>
    <submittedName>
        <fullName evidence="1">Uncharacterized protein</fullName>
    </submittedName>
</protein>
<evidence type="ECO:0000313" key="1">
    <source>
        <dbReference type="EMBL" id="KAJ8950715.1"/>
    </source>
</evidence>
<dbReference type="AlphaFoldDB" id="A0AAV8YIH0"/>
<accession>A0AAV8YIH0</accession>
<organism evidence="1 2">
    <name type="scientific">Aromia moschata</name>
    <dbReference type="NCBI Taxonomy" id="1265417"/>
    <lineage>
        <taxon>Eukaryota</taxon>
        <taxon>Metazoa</taxon>
        <taxon>Ecdysozoa</taxon>
        <taxon>Arthropoda</taxon>
        <taxon>Hexapoda</taxon>
        <taxon>Insecta</taxon>
        <taxon>Pterygota</taxon>
        <taxon>Neoptera</taxon>
        <taxon>Endopterygota</taxon>
        <taxon>Coleoptera</taxon>
        <taxon>Polyphaga</taxon>
        <taxon>Cucujiformia</taxon>
        <taxon>Chrysomeloidea</taxon>
        <taxon>Cerambycidae</taxon>
        <taxon>Cerambycinae</taxon>
        <taxon>Callichromatini</taxon>
        <taxon>Aromia</taxon>
    </lineage>
</organism>
<comment type="caution">
    <text evidence="1">The sequence shown here is derived from an EMBL/GenBank/DDBJ whole genome shotgun (WGS) entry which is preliminary data.</text>
</comment>
<dbReference type="EMBL" id="JAPWTK010000096">
    <property type="protein sequence ID" value="KAJ8950715.1"/>
    <property type="molecule type" value="Genomic_DNA"/>
</dbReference>
<proteinExistence type="predicted"/>
<gene>
    <name evidence="1" type="ORF">NQ318_012796</name>
</gene>
<dbReference type="Proteomes" id="UP001162162">
    <property type="component" value="Unassembled WGS sequence"/>
</dbReference>
<reference evidence="1" key="1">
    <citation type="journal article" date="2023" name="Insect Mol. Biol.">
        <title>Genome sequencing provides insights into the evolution of gene families encoding plant cell wall-degrading enzymes in longhorned beetles.</title>
        <authorList>
            <person name="Shin N.R."/>
            <person name="Okamura Y."/>
            <person name="Kirsch R."/>
            <person name="Pauchet Y."/>
        </authorList>
    </citation>
    <scope>NUCLEOTIDE SEQUENCE</scope>
    <source>
        <strain evidence="1">AMC_N1</strain>
    </source>
</reference>
<evidence type="ECO:0000313" key="2">
    <source>
        <dbReference type="Proteomes" id="UP001162162"/>
    </source>
</evidence>
<sequence>MTFYPKVKDDKVLVSFQDTLVAAQPLDTFPIMHCRIRIPYSISVAAGDKGHRGTCPAQISIENISFVLLPMVGYSIDGWQPKCMDSRRDKDIKTIDAESESRLSRTPVPQMNDEWYPNDEVFSFLHLIEKRT</sequence>